<reference evidence="1" key="2">
    <citation type="submission" date="2025-09" db="UniProtKB">
        <authorList>
            <consortium name="Ensembl"/>
        </authorList>
    </citation>
    <scope>IDENTIFICATION</scope>
</reference>
<keyword evidence="2" id="KW-1185">Reference proteome</keyword>
<dbReference type="AlphaFoldDB" id="A0A8C8Z3F9"/>
<sequence length="112" mass="12235">MSSVNKDSFNTSFPICIFRLVSPGGRRLNLDSRRSSCLVLFFFLRQSLTLLPGLECRGVSLAHSNLKLPGLSNPTASASRVAGTTGMHHHQRVSVKAGGQVHMGSQPRVWEM</sequence>
<organism evidence="1 2">
    <name type="scientific">Prolemur simus</name>
    <name type="common">Greater bamboo lemur</name>
    <name type="synonym">Hapalemur simus</name>
    <dbReference type="NCBI Taxonomy" id="1328070"/>
    <lineage>
        <taxon>Eukaryota</taxon>
        <taxon>Metazoa</taxon>
        <taxon>Chordata</taxon>
        <taxon>Craniata</taxon>
        <taxon>Vertebrata</taxon>
        <taxon>Euteleostomi</taxon>
        <taxon>Mammalia</taxon>
        <taxon>Eutheria</taxon>
        <taxon>Euarchontoglires</taxon>
        <taxon>Primates</taxon>
        <taxon>Strepsirrhini</taxon>
        <taxon>Lemuriformes</taxon>
        <taxon>Lemuridae</taxon>
        <taxon>Prolemur</taxon>
    </lineage>
</organism>
<dbReference type="Ensembl" id="ENSPSMT00000010906.1">
    <property type="protein sequence ID" value="ENSPSMP00000009297.1"/>
    <property type="gene ID" value="ENSPSMG00000006831.1"/>
</dbReference>
<dbReference type="PANTHER" id="PTHR12138:SF162">
    <property type="entry name" value="CHROMOSOME UNDETERMINED SCAFFOLD_275, WHOLE GENOME SHOTGUN SEQUENCE"/>
    <property type="match status" value="1"/>
</dbReference>
<protein>
    <submittedName>
        <fullName evidence="1">Uncharacterized protein</fullName>
    </submittedName>
</protein>
<name>A0A8C8Z3F9_PROSS</name>
<dbReference type="Proteomes" id="UP000694414">
    <property type="component" value="Unplaced"/>
</dbReference>
<reference evidence="1" key="1">
    <citation type="submission" date="2025-08" db="UniProtKB">
        <authorList>
            <consortium name="Ensembl"/>
        </authorList>
    </citation>
    <scope>IDENTIFICATION</scope>
</reference>
<dbReference type="PANTHER" id="PTHR12138">
    <property type="entry name" value="PRIMATE-EXPANDED PROTEIN FAMILY"/>
    <property type="match status" value="1"/>
</dbReference>
<dbReference type="GeneTree" id="ENSGT01120000271815"/>
<proteinExistence type="predicted"/>
<evidence type="ECO:0000313" key="1">
    <source>
        <dbReference type="Ensembl" id="ENSPSMP00000009297.1"/>
    </source>
</evidence>
<evidence type="ECO:0000313" key="2">
    <source>
        <dbReference type="Proteomes" id="UP000694414"/>
    </source>
</evidence>
<accession>A0A8C8Z3F9</accession>